<feature type="compositionally biased region" description="Acidic residues" evidence="1">
    <location>
        <begin position="478"/>
        <end position="488"/>
    </location>
</feature>
<feature type="region of interest" description="Disordered" evidence="1">
    <location>
        <begin position="623"/>
        <end position="816"/>
    </location>
</feature>
<feature type="domain" description="R3H" evidence="3">
    <location>
        <begin position="1054"/>
        <end position="1118"/>
    </location>
</feature>
<dbReference type="InterPro" id="IPR001478">
    <property type="entry name" value="PDZ"/>
</dbReference>
<feature type="compositionally biased region" description="Acidic residues" evidence="1">
    <location>
        <begin position="800"/>
        <end position="813"/>
    </location>
</feature>
<dbReference type="PROSITE" id="PS50106">
    <property type="entry name" value="PDZ"/>
    <property type="match status" value="1"/>
</dbReference>
<dbReference type="Proteomes" id="UP001189429">
    <property type="component" value="Unassembled WGS sequence"/>
</dbReference>
<feature type="region of interest" description="Disordered" evidence="1">
    <location>
        <begin position="1"/>
        <end position="69"/>
    </location>
</feature>
<evidence type="ECO:0000256" key="1">
    <source>
        <dbReference type="SAM" id="MobiDB-lite"/>
    </source>
</evidence>
<evidence type="ECO:0000259" key="3">
    <source>
        <dbReference type="PROSITE" id="PS51061"/>
    </source>
</evidence>
<feature type="compositionally biased region" description="Acidic residues" evidence="1">
    <location>
        <begin position="1384"/>
        <end position="1398"/>
    </location>
</feature>
<sequence>MKRSSLPHLSVPSTTRARAPRRRLSLFSRVLADSDSDSDNLGHDALRRQPFVHQPGPQSDKKPMRLPPVSAEDDCVEHASLESMSTLHMSTDDYAVGKSTSFASMSSTLLEAQIENLESHQFVGQQPQADQEDERHKLGHLIDKVNRPRPLCLDGGDRPLPLSPSQSPMESRSSSRRPTLVLPTPLSARNLTANRRLTTLSPQPVQYAGPSPRMPGTGDAASRSCIRSQSRSMTAGFSSARDHDHEAGPRAQMPGSGDAPPRVGSLVFANSPRAGDEGIEPMRRTTRRRSRLASLSGAEWQDPTADGMNSPTSSVSMQDHEHMWVHQAAAARRSSSKQMLTPRDTGARGTVSPSPSSRVQEVFLRKNFTFDRLGADIVRHEQRGWRIQSLEGDGMLGRWNSSNPTASVRPGDFIVAVNGVRGDTNAMLVELQSMVVKISIERPKASRGHERRWTSDAFGLATNAAPEDDGGSIASVPSDEEEEEEEEAPTSIARLAEALVKHFGSLGRAHSTIDYNNAQEFSVGQWTTGLINAHINCQELCALKPSKVFRMMAAHNATDKFHVGKEAWAKFWDEHFTDTEHQELLKVDLGENGGRQSVGLTRGFRRPRTMRAIARLISLRHAHATGSEAEAEGAGEREEGEGGGEPGGERAEAEEEEEEEEEEACGAAEGQGRHEGGVAEYPSEAAEDEAEVGHEAEAEEDAGSGAEGAGGRDGDEREDAGEAPEGEGQHEGGAAEEGADDGVEGESRGSTGEAAEDEAGKAQEAGQPQPQALDGPAADGLASLQDGEAATDASSSSSSDSEEEEEEEEDEGSEAALRRAELRAALEQARMSGGGPADGSAAVRRLLAGEGTQADVEGLGSKERGMLEDQQVIQHEIRELALEGIEAVAYVLMAKLGSYKRKAFRYFDVANQKCFPMMAWDLGMVMLRINMVEVAGLPATRVFAQMNTNGDSSVSWKEWKAFFKDVRLDLEDRHVAMGRVKARGVEQKRRKKRRKPRENNEIWQRLFEELSILEDGGCKDFAGMTETELRVAEAVCQKLGFTIHKNNDGSISVYNHRKFMNETRRKLRALREEHYYEFPADLTDVQRGIVHHVAEELGLASYDQGSGEDKHAVAANNKGFLQRIKKELAAIEPGGSELYTESFSVCQRHILNAVADSLELWVHSTSDGLEVFNLDDFAKNLRKDLQSLADGDEITLQPGLTDQQRVMVFAIAEDLELCAVDIGKPESGQIAVGNMRTFMNDVWAKLKLLRRGCMESFDKGFTPVKNKAVIDVATQMGLYSETMKTNFGTWVEVHRLYPGQKAPYRLPPPIQFAAVAEADGADGAASADSPIAAEASAARRRGALARGKRSSTVASFSEDPSGWFREVGIEKPSAPRTEGGNGTTEDDDHLSEGEEEAENPMKSLFDTFATGEFQGQRIFTRFLDLKKLATSCKANGTEDGMFQNFKTELETVFNDTVQLQIDMELRTNKGLTFRWFQVFMQTSMRKLGKGSFAFLLKFASQKDADT</sequence>
<feature type="region of interest" description="Disordered" evidence="1">
    <location>
        <begin position="1364"/>
        <end position="1399"/>
    </location>
</feature>
<name>A0ABN9PBY5_9DINO</name>
<accession>A0ABN9PBY5</accession>
<feature type="compositionally biased region" description="Low complexity" evidence="1">
    <location>
        <begin position="163"/>
        <end position="178"/>
    </location>
</feature>
<dbReference type="InterPro" id="IPR001374">
    <property type="entry name" value="R3H_dom"/>
</dbReference>
<evidence type="ECO:0000259" key="2">
    <source>
        <dbReference type="PROSITE" id="PS50106"/>
    </source>
</evidence>
<feature type="region of interest" description="Disordered" evidence="1">
    <location>
        <begin position="294"/>
        <end position="315"/>
    </location>
</feature>
<feature type="region of interest" description="Disordered" evidence="1">
    <location>
        <begin position="269"/>
        <end position="288"/>
    </location>
</feature>
<keyword evidence="5" id="KW-1185">Reference proteome</keyword>
<comment type="caution">
    <text evidence="4">The sequence shown here is derived from an EMBL/GenBank/DDBJ whole genome shotgun (WGS) entry which is preliminary data.</text>
</comment>
<organism evidence="4 5">
    <name type="scientific">Prorocentrum cordatum</name>
    <dbReference type="NCBI Taxonomy" id="2364126"/>
    <lineage>
        <taxon>Eukaryota</taxon>
        <taxon>Sar</taxon>
        <taxon>Alveolata</taxon>
        <taxon>Dinophyceae</taxon>
        <taxon>Prorocentrales</taxon>
        <taxon>Prorocentraceae</taxon>
        <taxon>Prorocentrum</taxon>
    </lineage>
</organism>
<feature type="compositionally biased region" description="Basic and acidic residues" evidence="1">
    <location>
        <begin position="274"/>
        <end position="283"/>
    </location>
</feature>
<evidence type="ECO:0000313" key="4">
    <source>
        <dbReference type="EMBL" id="CAK0790343.1"/>
    </source>
</evidence>
<feature type="compositionally biased region" description="Acidic residues" evidence="1">
    <location>
        <begin position="629"/>
        <end position="642"/>
    </location>
</feature>
<dbReference type="PROSITE" id="PS51061">
    <property type="entry name" value="R3H"/>
    <property type="match status" value="1"/>
</dbReference>
<dbReference type="SUPFAM" id="SSF82708">
    <property type="entry name" value="R3H domain"/>
    <property type="match status" value="1"/>
</dbReference>
<proteinExistence type="predicted"/>
<protein>
    <submittedName>
        <fullName evidence="4">Uncharacterized protein</fullName>
    </submittedName>
</protein>
<feature type="compositionally biased region" description="Acidic residues" evidence="1">
    <location>
        <begin position="652"/>
        <end position="664"/>
    </location>
</feature>
<dbReference type="EMBL" id="CAUYUJ010000403">
    <property type="protein sequence ID" value="CAK0790343.1"/>
    <property type="molecule type" value="Genomic_DNA"/>
</dbReference>
<gene>
    <name evidence="4" type="ORF">PCOR1329_LOCUS1639</name>
</gene>
<evidence type="ECO:0000313" key="5">
    <source>
        <dbReference type="Proteomes" id="UP001189429"/>
    </source>
</evidence>
<feature type="compositionally biased region" description="Acidic residues" evidence="1">
    <location>
        <begin position="716"/>
        <end position="725"/>
    </location>
</feature>
<feature type="region of interest" description="Disordered" evidence="1">
    <location>
        <begin position="147"/>
        <end position="264"/>
    </location>
</feature>
<feature type="domain" description="PDZ" evidence="2">
    <location>
        <begin position="361"/>
        <end position="444"/>
    </location>
</feature>
<dbReference type="Gene3D" id="3.30.1370.50">
    <property type="entry name" value="R3H-like domain"/>
    <property type="match status" value="1"/>
</dbReference>
<reference evidence="4" key="1">
    <citation type="submission" date="2023-10" db="EMBL/GenBank/DDBJ databases">
        <authorList>
            <person name="Chen Y."/>
            <person name="Shah S."/>
            <person name="Dougan E. K."/>
            <person name="Thang M."/>
            <person name="Chan C."/>
        </authorList>
    </citation>
    <scope>NUCLEOTIDE SEQUENCE [LARGE SCALE GENOMIC DNA]</scope>
</reference>
<feature type="region of interest" description="Disordered" evidence="1">
    <location>
        <begin position="460"/>
        <end position="489"/>
    </location>
</feature>
<feature type="compositionally biased region" description="Low complexity" evidence="1">
    <location>
        <begin position="786"/>
        <end position="799"/>
    </location>
</feature>
<dbReference type="InterPro" id="IPR036867">
    <property type="entry name" value="R3H_dom_sf"/>
</dbReference>
<feature type="compositionally biased region" description="Polar residues" evidence="1">
    <location>
        <begin position="187"/>
        <end position="204"/>
    </location>
</feature>
<feature type="region of interest" description="Disordered" evidence="1">
    <location>
        <begin position="330"/>
        <end position="355"/>
    </location>
</feature>
<feature type="compositionally biased region" description="Polar residues" evidence="1">
    <location>
        <begin position="225"/>
        <end position="237"/>
    </location>
</feature>